<evidence type="ECO:0000256" key="1">
    <source>
        <dbReference type="SAM" id="Phobius"/>
    </source>
</evidence>
<protein>
    <submittedName>
        <fullName evidence="2">Uncharacterized protein</fullName>
    </submittedName>
</protein>
<organism evidence="2">
    <name type="scientific">bioreactor metagenome</name>
    <dbReference type="NCBI Taxonomy" id="1076179"/>
    <lineage>
        <taxon>unclassified sequences</taxon>
        <taxon>metagenomes</taxon>
        <taxon>ecological metagenomes</taxon>
    </lineage>
</organism>
<sequence length="78" mass="8196">MITILKVLFRIFLIAAGLLAIGSGGLCVMIGAGVKDGLWIVLLGLLALAGGGLTVWWVFSNWHKSAARTASTNEEQSP</sequence>
<dbReference type="AlphaFoldDB" id="A0A645D9M6"/>
<keyword evidence="1" id="KW-0812">Transmembrane</keyword>
<reference evidence="2" key="1">
    <citation type="submission" date="2019-08" db="EMBL/GenBank/DDBJ databases">
        <authorList>
            <person name="Kucharzyk K."/>
            <person name="Murdoch R.W."/>
            <person name="Higgins S."/>
            <person name="Loffler F."/>
        </authorList>
    </citation>
    <scope>NUCLEOTIDE SEQUENCE</scope>
</reference>
<dbReference type="EMBL" id="VSSQ01034091">
    <property type="protein sequence ID" value="MPM85915.1"/>
    <property type="molecule type" value="Genomic_DNA"/>
</dbReference>
<name>A0A645D9M6_9ZZZZ</name>
<comment type="caution">
    <text evidence="2">The sequence shown here is derived from an EMBL/GenBank/DDBJ whole genome shotgun (WGS) entry which is preliminary data.</text>
</comment>
<gene>
    <name evidence="2" type="ORF">SDC9_132998</name>
</gene>
<evidence type="ECO:0000313" key="2">
    <source>
        <dbReference type="EMBL" id="MPM85915.1"/>
    </source>
</evidence>
<keyword evidence="1" id="KW-0472">Membrane</keyword>
<proteinExistence type="predicted"/>
<accession>A0A645D9M6</accession>
<feature type="transmembrane region" description="Helical" evidence="1">
    <location>
        <begin position="38"/>
        <end position="59"/>
    </location>
</feature>
<feature type="transmembrane region" description="Helical" evidence="1">
    <location>
        <begin position="7"/>
        <end position="32"/>
    </location>
</feature>
<keyword evidence="1" id="KW-1133">Transmembrane helix</keyword>